<sequence>MGILTPNPSIMEEPPAGLEHSSSLRVHKCDLNKCVCHWHWAGIWHHSASLSCLLRPVLCLWLETITRDLTHLSWTLETQKQ</sequence>
<keyword evidence="2" id="KW-1185">Reference proteome</keyword>
<dbReference type="AlphaFoldDB" id="A0A8J6KAA9"/>
<evidence type="ECO:0000313" key="1">
    <source>
        <dbReference type="EMBL" id="KAG9486573.1"/>
    </source>
</evidence>
<protein>
    <submittedName>
        <fullName evidence="1">Uncharacterized protein</fullName>
    </submittedName>
</protein>
<gene>
    <name evidence="1" type="ORF">GDO78_006768</name>
</gene>
<organism evidence="1 2">
    <name type="scientific">Eleutherodactylus coqui</name>
    <name type="common">Puerto Rican coqui</name>
    <dbReference type="NCBI Taxonomy" id="57060"/>
    <lineage>
        <taxon>Eukaryota</taxon>
        <taxon>Metazoa</taxon>
        <taxon>Chordata</taxon>
        <taxon>Craniata</taxon>
        <taxon>Vertebrata</taxon>
        <taxon>Euteleostomi</taxon>
        <taxon>Amphibia</taxon>
        <taxon>Batrachia</taxon>
        <taxon>Anura</taxon>
        <taxon>Neobatrachia</taxon>
        <taxon>Hyloidea</taxon>
        <taxon>Eleutherodactylidae</taxon>
        <taxon>Eleutherodactylinae</taxon>
        <taxon>Eleutherodactylus</taxon>
        <taxon>Eleutherodactylus</taxon>
    </lineage>
</organism>
<comment type="caution">
    <text evidence="1">The sequence shown here is derived from an EMBL/GenBank/DDBJ whole genome shotgun (WGS) entry which is preliminary data.</text>
</comment>
<name>A0A8J6KAA9_ELECQ</name>
<proteinExistence type="predicted"/>
<accession>A0A8J6KAA9</accession>
<dbReference type="Proteomes" id="UP000770717">
    <property type="component" value="Unassembled WGS sequence"/>
</dbReference>
<dbReference type="EMBL" id="WNTK01000003">
    <property type="protein sequence ID" value="KAG9486573.1"/>
    <property type="molecule type" value="Genomic_DNA"/>
</dbReference>
<evidence type="ECO:0000313" key="2">
    <source>
        <dbReference type="Proteomes" id="UP000770717"/>
    </source>
</evidence>
<reference evidence="1" key="1">
    <citation type="thesis" date="2020" institute="ProQuest LLC" country="789 East Eisenhower Parkway, Ann Arbor, MI, USA">
        <title>Comparative Genomics and Chromosome Evolution.</title>
        <authorList>
            <person name="Mudd A.B."/>
        </authorList>
    </citation>
    <scope>NUCLEOTIDE SEQUENCE</scope>
    <source>
        <strain evidence="1">HN-11 Male</strain>
        <tissue evidence="1">Kidney and liver</tissue>
    </source>
</reference>